<evidence type="ECO:0000259" key="4">
    <source>
        <dbReference type="PROSITE" id="PS50835"/>
    </source>
</evidence>
<feature type="domain" description="Ig-like" evidence="4">
    <location>
        <begin position="51"/>
        <end position="131"/>
    </location>
</feature>
<dbReference type="GO" id="GO:0005886">
    <property type="term" value="C:plasma membrane"/>
    <property type="evidence" value="ECO:0007669"/>
    <property type="project" value="TreeGrafter"/>
</dbReference>
<dbReference type="InterPro" id="IPR044929">
    <property type="entry name" value="DNA/RNA_non-sp_Endonuclease_sf"/>
</dbReference>
<feature type="domain" description="Ig-like" evidence="4">
    <location>
        <begin position="483"/>
        <end position="564"/>
    </location>
</feature>
<dbReference type="Pfam" id="PF13927">
    <property type="entry name" value="Ig_3"/>
    <property type="match status" value="2"/>
</dbReference>
<evidence type="ECO:0000256" key="1">
    <source>
        <dbReference type="ARBA" id="ARBA00023319"/>
    </source>
</evidence>
<dbReference type="PANTHER" id="PTHR10075:SF100">
    <property type="entry name" value="FASCICLIN-2"/>
    <property type="match status" value="1"/>
</dbReference>
<dbReference type="PANTHER" id="PTHR10075">
    <property type="entry name" value="BASIGIN RELATED"/>
    <property type="match status" value="1"/>
</dbReference>
<feature type="domain" description="Ig-like" evidence="4">
    <location>
        <begin position="136"/>
        <end position="215"/>
    </location>
</feature>
<keyword evidence="2" id="KW-0732">Signal</keyword>
<dbReference type="Gene3D" id="3.40.570.10">
    <property type="entry name" value="Extracellular Endonuclease, subunit A"/>
    <property type="match status" value="1"/>
</dbReference>
<feature type="domain" description="PKD" evidence="3">
    <location>
        <begin position="947"/>
        <end position="1018"/>
    </location>
</feature>
<dbReference type="SUPFAM" id="SSF49299">
    <property type="entry name" value="PKD domain"/>
    <property type="match status" value="1"/>
</dbReference>
<gene>
    <name evidence="5" type="ORF">METESE_25700</name>
</gene>
<dbReference type="Pfam" id="PF18911">
    <property type="entry name" value="PKD_4"/>
    <property type="match status" value="1"/>
</dbReference>
<keyword evidence="6" id="KW-1185">Reference proteome</keyword>
<dbReference type="Pfam" id="PF01223">
    <property type="entry name" value="Endonuclease_NS"/>
    <property type="match status" value="1"/>
</dbReference>
<dbReference type="GO" id="GO:0016787">
    <property type="term" value="F:hydrolase activity"/>
    <property type="evidence" value="ECO:0007669"/>
    <property type="project" value="InterPro"/>
</dbReference>
<dbReference type="SMART" id="SM00409">
    <property type="entry name" value="IG"/>
    <property type="match status" value="8"/>
</dbReference>
<dbReference type="InterPro" id="IPR036179">
    <property type="entry name" value="Ig-like_dom_sf"/>
</dbReference>
<dbReference type="InterPro" id="IPR000601">
    <property type="entry name" value="PKD_dom"/>
</dbReference>
<dbReference type="GO" id="GO:0098632">
    <property type="term" value="F:cell-cell adhesion mediator activity"/>
    <property type="evidence" value="ECO:0007669"/>
    <property type="project" value="TreeGrafter"/>
</dbReference>
<dbReference type="SMART" id="SM00089">
    <property type="entry name" value="PKD"/>
    <property type="match status" value="4"/>
</dbReference>
<dbReference type="Proteomes" id="UP001228113">
    <property type="component" value="Chromosome"/>
</dbReference>
<dbReference type="SUPFAM" id="SSF48726">
    <property type="entry name" value="Immunoglobulin"/>
    <property type="match status" value="6"/>
</dbReference>
<dbReference type="InterPro" id="IPR020821">
    <property type="entry name" value="ENPP1-3/EXOG-like_nuc-like"/>
</dbReference>
<dbReference type="InterPro" id="IPR044925">
    <property type="entry name" value="His-Me_finger_sf"/>
</dbReference>
<evidence type="ECO:0000313" key="6">
    <source>
        <dbReference type="Proteomes" id="UP001228113"/>
    </source>
</evidence>
<dbReference type="InterPro" id="IPR003598">
    <property type="entry name" value="Ig_sub2"/>
</dbReference>
<dbReference type="Pfam" id="PF07679">
    <property type="entry name" value="I-set"/>
    <property type="match status" value="1"/>
</dbReference>
<dbReference type="GO" id="GO:0046872">
    <property type="term" value="F:metal ion binding"/>
    <property type="evidence" value="ECO:0007669"/>
    <property type="project" value="InterPro"/>
</dbReference>
<dbReference type="InterPro" id="IPR013783">
    <property type="entry name" value="Ig-like_fold"/>
</dbReference>
<protein>
    <recommendedName>
        <fullName evidence="7">PKD domain-containing protein</fullName>
    </recommendedName>
</protein>
<dbReference type="InterPro" id="IPR035986">
    <property type="entry name" value="PKD_dom_sf"/>
</dbReference>
<dbReference type="PROSITE" id="PS50835">
    <property type="entry name" value="IG_LIKE"/>
    <property type="match status" value="6"/>
</dbReference>
<dbReference type="InterPro" id="IPR001604">
    <property type="entry name" value="Endo_G_ENPP1-like_dom"/>
</dbReference>
<dbReference type="KEGG" id="msea:METESE_25700"/>
<accession>A0AA48H0Y6</accession>
<organism evidence="5 6">
    <name type="scientific">Mesoterricola sediminis</name>
    <dbReference type="NCBI Taxonomy" id="2927980"/>
    <lineage>
        <taxon>Bacteria</taxon>
        <taxon>Pseudomonadati</taxon>
        <taxon>Acidobacteriota</taxon>
        <taxon>Holophagae</taxon>
        <taxon>Holophagales</taxon>
        <taxon>Holophagaceae</taxon>
        <taxon>Mesoterricola</taxon>
    </lineage>
</organism>
<dbReference type="SUPFAM" id="SSF54060">
    <property type="entry name" value="His-Me finger endonucleases"/>
    <property type="match status" value="1"/>
</dbReference>
<dbReference type="PROSITE" id="PS50093">
    <property type="entry name" value="PKD"/>
    <property type="match status" value="1"/>
</dbReference>
<evidence type="ECO:0000259" key="3">
    <source>
        <dbReference type="PROSITE" id="PS50093"/>
    </source>
</evidence>
<keyword evidence="1" id="KW-0393">Immunoglobulin domain</keyword>
<dbReference type="SMART" id="SM00408">
    <property type="entry name" value="IGc2"/>
    <property type="match status" value="3"/>
</dbReference>
<feature type="domain" description="Ig-like" evidence="4">
    <location>
        <begin position="219"/>
        <end position="304"/>
    </location>
</feature>
<sequence>MNIRRAPARPARLLHHALSALALATVSALSVVTVACSSSSNEASTGASVKPAILAQPASISVQKGKGFALSVSATGKPAVAFQWTKDGAALAGATQATYTVAAAAASDAGSYAVQVSNSAGSVTSDAAKVTVIDGPAITTQPTGTTVEAGQPVSLTVAASGTTPLTYQWAKDGTAVAGATSATFTLAAAAVSDAGSYTVTVSNLLGSTTSQAAVVQVLPALGAAALANQSVTDGAPASFTVVAAGGKAPYAYQWFRGTTALTGATAATYAIPATVYGTDNGAQFSCTVTDALNRTVTTNAATLTVVPVAPVFTTQPATTTVSVGQQVTLTAAATGTAPITYQWFLGGNAVAGATSPTYTIASAAVAHAGTYTVKATNPATTVTSAAAVLTVNPALTVSAPASQSVTDGATATFSVTATGVAPLTYQWYQNGTILAGANAASYTTAATVWATDNGAQFTCVVGDALTRTVTSAAATLVVVPIAPAIGTQPVSQTVDEGTSVSFTVTATGTAPLSYQWYNGATAITGATSATYTLATPAVADAGSLTVVVTNGAGQTVTSSAAILTVNAVPTPVITVQPAANTVVTAPDGATFSVTATGNGLSYQWYKNSAVITGATSATYTVTATDLSATADQYFVKVSNAAGHVDSNTATLAVAPPKPVYAGDPTSATPGTYTVWSSFYTTAPADTTLGSFRFGYDTAKLNPLFSAACFFPSVQVSNASRPGTYPDDTRVPGSLTSSDYSNTGWSRGHQTGFADLRDHYGTEAGQSSMYMTNMCPQDQPFNGGPWQTFEDLVTTALPAAYGRVWVYTGPIFGEQIVPPIGTKNIPVPNAFYKIMVRETAPGVPVVLATILPNSSTIDKPYADMTDKDFWKFTTTVDRVQELTGLTFFPAPATALPAGFTSTVDVTNWGSYFRQGPNKPNVHMIQPSWDTEYRHQHNSNNTWTTIDTTTALTGATVTFKALAAPDPDPIASVEWDFNDGTKASTANATHAFAAAGDYKVSFTATDNAGHTSTITRVVTIKDPVNYPPAFNPTTLYNITVPYGTTTAKQTFTFTDDATAANLITVSATSDNQALVTDAGISKTWNTTLTKWVLTVNLVGGQSGTATITVTGTDAGGKATSTTFTVTVLPSGAHVFYETFETGTKASYTAGTVTCSAGDWTMTDALIGTSASDPMIGLQSVRIRNATTAPSGKLTMKADYAYGAQTVTVMSARYGSNTLGTWALFYSTDAGATWTQAGSIVAPASTTLVPSTFTINVNQPIRFEIRKMDANKDERVNIDDFRINGY</sequence>
<dbReference type="SMART" id="SM00477">
    <property type="entry name" value="NUC"/>
    <property type="match status" value="1"/>
</dbReference>
<evidence type="ECO:0008006" key="7">
    <source>
        <dbReference type="Google" id="ProtNLM"/>
    </source>
</evidence>
<dbReference type="InterPro" id="IPR007110">
    <property type="entry name" value="Ig-like_dom"/>
</dbReference>
<dbReference type="GO" id="GO:0007156">
    <property type="term" value="P:homophilic cell adhesion via plasma membrane adhesion molecules"/>
    <property type="evidence" value="ECO:0007669"/>
    <property type="project" value="TreeGrafter"/>
</dbReference>
<feature type="chain" id="PRO_5041464667" description="PKD domain-containing protein" evidence="2">
    <location>
        <begin position="23"/>
        <end position="1283"/>
    </location>
</feature>
<proteinExistence type="predicted"/>
<dbReference type="SMART" id="SM00892">
    <property type="entry name" value="Endonuclease_NS"/>
    <property type="match status" value="1"/>
</dbReference>
<evidence type="ECO:0000256" key="2">
    <source>
        <dbReference type="SAM" id="SignalP"/>
    </source>
</evidence>
<dbReference type="InterPro" id="IPR003599">
    <property type="entry name" value="Ig_sub"/>
</dbReference>
<dbReference type="EMBL" id="AP027081">
    <property type="protein sequence ID" value="BDU77612.1"/>
    <property type="molecule type" value="Genomic_DNA"/>
</dbReference>
<dbReference type="InterPro" id="IPR013098">
    <property type="entry name" value="Ig_I-set"/>
</dbReference>
<dbReference type="InterPro" id="IPR022409">
    <property type="entry name" value="PKD/Chitinase_dom"/>
</dbReference>
<reference evidence="5" key="1">
    <citation type="journal article" date="2023" name="Int. J. Syst. Evol. Microbiol.">
        <title>Mesoterricola silvestris gen. nov., sp. nov., Mesoterricola sediminis sp. nov., Geothrix oryzae sp. nov., Geothrix edaphica sp. nov., Geothrix rubra sp. nov., and Geothrix limicola sp. nov., six novel members of Acidobacteriota isolated from soils.</title>
        <authorList>
            <person name="Itoh H."/>
            <person name="Sugisawa Y."/>
            <person name="Mise K."/>
            <person name="Xu Z."/>
            <person name="Kuniyasu M."/>
            <person name="Ushijima N."/>
            <person name="Kawano K."/>
            <person name="Kobayashi E."/>
            <person name="Shiratori Y."/>
            <person name="Masuda Y."/>
            <person name="Senoo K."/>
        </authorList>
    </citation>
    <scope>NUCLEOTIDE SEQUENCE</scope>
    <source>
        <strain evidence="5">W786</strain>
    </source>
</reference>
<dbReference type="Gene3D" id="2.60.40.10">
    <property type="entry name" value="Immunoglobulins"/>
    <property type="match status" value="8"/>
</dbReference>
<feature type="domain" description="Ig-like" evidence="4">
    <location>
        <begin position="393"/>
        <end position="470"/>
    </location>
</feature>
<evidence type="ECO:0000313" key="5">
    <source>
        <dbReference type="EMBL" id="BDU77612.1"/>
    </source>
</evidence>
<dbReference type="GO" id="GO:0003676">
    <property type="term" value="F:nucleic acid binding"/>
    <property type="evidence" value="ECO:0007669"/>
    <property type="project" value="InterPro"/>
</dbReference>
<feature type="signal peptide" evidence="2">
    <location>
        <begin position="1"/>
        <end position="22"/>
    </location>
</feature>
<name>A0AA48H0Y6_9BACT</name>
<feature type="domain" description="Ig-like" evidence="4">
    <location>
        <begin position="310"/>
        <end position="390"/>
    </location>
</feature>